<dbReference type="PROSITE" id="PS51819">
    <property type="entry name" value="VOC"/>
    <property type="match status" value="1"/>
</dbReference>
<dbReference type="CDD" id="cd06587">
    <property type="entry name" value="VOC"/>
    <property type="match status" value="1"/>
</dbReference>
<accession>A0ABQ5TEL1</accession>
<keyword evidence="3" id="KW-1185">Reference proteome</keyword>
<reference evidence="2 3" key="1">
    <citation type="submission" date="2023-02" db="EMBL/GenBank/DDBJ databases">
        <title>Oceanobacillus kimchii IFOP_LL358 isolated form Alexandrium catenella lab strain.</title>
        <authorList>
            <person name="Gajardo G."/>
            <person name="Ueki S."/>
            <person name="Maruyama F."/>
        </authorList>
    </citation>
    <scope>NUCLEOTIDE SEQUENCE [LARGE SCALE GENOMIC DNA]</scope>
    <source>
        <strain evidence="2 3">IFOP_LL358</strain>
    </source>
</reference>
<gene>
    <name evidence="2" type="ORF">MACH08_02860</name>
</gene>
<dbReference type="SUPFAM" id="SSF54593">
    <property type="entry name" value="Glyoxalase/Bleomycin resistance protein/Dihydroxybiphenyl dioxygenase"/>
    <property type="match status" value="1"/>
</dbReference>
<dbReference type="Pfam" id="PF00903">
    <property type="entry name" value="Glyoxalase"/>
    <property type="match status" value="1"/>
</dbReference>
<protein>
    <recommendedName>
        <fullName evidence="1">VOC domain-containing protein</fullName>
    </recommendedName>
</protein>
<proteinExistence type="predicted"/>
<dbReference type="EMBL" id="BSKO01000001">
    <property type="protein sequence ID" value="GLO64502.1"/>
    <property type="molecule type" value="Genomic_DNA"/>
</dbReference>
<evidence type="ECO:0000313" key="3">
    <source>
        <dbReference type="Proteomes" id="UP001275436"/>
    </source>
</evidence>
<dbReference type="RefSeq" id="WP_077596772.1">
    <property type="nucleotide sequence ID" value="NZ_BSKO01000001.1"/>
</dbReference>
<dbReference type="Gene3D" id="3.10.180.10">
    <property type="entry name" value="2,3-Dihydroxybiphenyl 1,2-Dioxygenase, domain 1"/>
    <property type="match status" value="1"/>
</dbReference>
<organism evidence="2 3">
    <name type="scientific">Oceanobacillus kimchii</name>
    <dbReference type="NCBI Taxonomy" id="746691"/>
    <lineage>
        <taxon>Bacteria</taxon>
        <taxon>Bacillati</taxon>
        <taxon>Bacillota</taxon>
        <taxon>Bacilli</taxon>
        <taxon>Bacillales</taxon>
        <taxon>Bacillaceae</taxon>
        <taxon>Oceanobacillus</taxon>
    </lineage>
</organism>
<dbReference type="Proteomes" id="UP001275436">
    <property type="component" value="Unassembled WGS sequence"/>
</dbReference>
<dbReference type="InterPro" id="IPR029068">
    <property type="entry name" value="Glyas_Bleomycin-R_OHBP_Dase"/>
</dbReference>
<name>A0ABQ5TEL1_9BACI</name>
<dbReference type="InterPro" id="IPR004360">
    <property type="entry name" value="Glyas_Fos-R_dOase_dom"/>
</dbReference>
<dbReference type="InterPro" id="IPR037523">
    <property type="entry name" value="VOC_core"/>
</dbReference>
<sequence>MSNPIKNRTNTIFIHVSDLQRSVQWYSDLLSEEVDVSKVADPVHNLKMEQNTGITLDAGPPGMTKEIQPLPYPLFNFYTEDIYQAYEYLQQLGFQIESDIVEFDDFSFFNISDPDKNMIMICTG</sequence>
<feature type="domain" description="VOC" evidence="1">
    <location>
        <begin position="8"/>
        <end position="124"/>
    </location>
</feature>
<comment type="caution">
    <text evidence="2">The sequence shown here is derived from an EMBL/GenBank/DDBJ whole genome shotgun (WGS) entry which is preliminary data.</text>
</comment>
<evidence type="ECO:0000313" key="2">
    <source>
        <dbReference type="EMBL" id="GLO64502.1"/>
    </source>
</evidence>
<evidence type="ECO:0000259" key="1">
    <source>
        <dbReference type="PROSITE" id="PS51819"/>
    </source>
</evidence>